<proteinExistence type="predicted"/>
<gene>
    <name evidence="3" type="ORF">MET9862_05707</name>
</gene>
<evidence type="ECO:0000256" key="1">
    <source>
        <dbReference type="SAM" id="Coils"/>
    </source>
</evidence>
<name>A0A509EL39_9HYPH</name>
<dbReference type="EMBL" id="CABFPH010000207">
    <property type="protein sequence ID" value="VUD75067.1"/>
    <property type="molecule type" value="Genomic_DNA"/>
</dbReference>
<protein>
    <recommendedName>
        <fullName evidence="5">Flagellar assembly protein FliH/Type III secretion system HrpE domain-containing protein</fullName>
    </recommendedName>
</protein>
<keyword evidence="1" id="KW-0175">Coiled coil</keyword>
<dbReference type="AlphaFoldDB" id="A0A509EL39"/>
<feature type="region of interest" description="Disordered" evidence="2">
    <location>
        <begin position="1"/>
        <end position="36"/>
    </location>
</feature>
<accession>A0A509EL39</accession>
<evidence type="ECO:0000313" key="3">
    <source>
        <dbReference type="EMBL" id="VUD75067.1"/>
    </source>
</evidence>
<dbReference type="Proteomes" id="UP000410984">
    <property type="component" value="Unassembled WGS sequence"/>
</dbReference>
<feature type="coiled-coil region" evidence="1">
    <location>
        <begin position="52"/>
        <end position="83"/>
    </location>
</feature>
<keyword evidence="4" id="KW-1185">Reference proteome</keyword>
<reference evidence="3 4" key="1">
    <citation type="submission" date="2019-06" db="EMBL/GenBank/DDBJ databases">
        <authorList>
            <person name="Rodrigo-Torres L."/>
            <person name="Arahal R. D."/>
            <person name="Lucena T."/>
        </authorList>
    </citation>
    <scope>NUCLEOTIDE SEQUENCE [LARGE SCALE GENOMIC DNA]</scope>
    <source>
        <strain evidence="3 4">SB0023/3</strain>
    </source>
</reference>
<sequence length="207" mass="21847">MASIEPLANPDPFANPWAGLKRSAVEAPPPAPVETPEERAALLAEAEARGRAEGLAEARAEAEARLEQERAAFETRFAEARRQWSESEAESLASGFAAALRALDAELTGRIARLLVPVLTDALRRRAVAELGDALQRLLADPQAAQVRVSGPEDLLAALGDRLGPLADTIAFAPGEATEVSVVADQTVIETQLAAWTRLLAAAVAES</sequence>
<evidence type="ECO:0000313" key="4">
    <source>
        <dbReference type="Proteomes" id="UP000410984"/>
    </source>
</evidence>
<evidence type="ECO:0008006" key="5">
    <source>
        <dbReference type="Google" id="ProtNLM"/>
    </source>
</evidence>
<evidence type="ECO:0000256" key="2">
    <source>
        <dbReference type="SAM" id="MobiDB-lite"/>
    </source>
</evidence>
<organism evidence="3 4">
    <name type="scientific">Methylobacterium symbioticum</name>
    <dbReference type="NCBI Taxonomy" id="2584084"/>
    <lineage>
        <taxon>Bacteria</taxon>
        <taxon>Pseudomonadati</taxon>
        <taxon>Pseudomonadota</taxon>
        <taxon>Alphaproteobacteria</taxon>
        <taxon>Hyphomicrobiales</taxon>
        <taxon>Methylobacteriaceae</taxon>
        <taxon>Methylobacterium</taxon>
    </lineage>
</organism>